<proteinExistence type="inferred from homology"/>
<sequence length="124" mass="13691">MSLSNEALQKLVREIETQAIQAQQQISLVRTQLGAKQREKRLAQLTQSEISSLPSETPLYEGVGKMFVAVPLPAMQKKLEAQMKTIEGDVDSLGKRLHYLETTAKNSQEHIDAMLRRGGDGAAS</sequence>
<accession>A0AA38RT09</accession>
<protein>
    <recommendedName>
        <fullName evidence="5">Prefoldin subunit 1</fullName>
    </recommendedName>
</protein>
<gene>
    <name evidence="3" type="ORF">NKR23_g112</name>
</gene>
<reference evidence="3" key="1">
    <citation type="submission" date="2022-07" db="EMBL/GenBank/DDBJ databases">
        <title>Fungi with potential for degradation of polypropylene.</title>
        <authorList>
            <person name="Gostincar C."/>
        </authorList>
    </citation>
    <scope>NUCLEOTIDE SEQUENCE</scope>
    <source>
        <strain evidence="3">EXF-13308</strain>
    </source>
</reference>
<dbReference type="GO" id="GO:0005737">
    <property type="term" value="C:cytoplasm"/>
    <property type="evidence" value="ECO:0007669"/>
    <property type="project" value="TreeGrafter"/>
</dbReference>
<dbReference type="InterPro" id="IPR009053">
    <property type="entry name" value="Prefoldin"/>
</dbReference>
<dbReference type="GO" id="GO:0051082">
    <property type="term" value="F:unfolded protein binding"/>
    <property type="evidence" value="ECO:0007669"/>
    <property type="project" value="InterPro"/>
</dbReference>
<dbReference type="Gene3D" id="1.10.287.370">
    <property type="match status" value="1"/>
</dbReference>
<dbReference type="Pfam" id="PF01920">
    <property type="entry name" value="Prefoldin_2"/>
    <property type="match status" value="1"/>
</dbReference>
<dbReference type="CDD" id="cd23164">
    <property type="entry name" value="Prefoldin_1"/>
    <property type="match status" value="1"/>
</dbReference>
<keyword evidence="2" id="KW-0143">Chaperone</keyword>
<evidence type="ECO:0000256" key="2">
    <source>
        <dbReference type="ARBA" id="ARBA00023186"/>
    </source>
</evidence>
<dbReference type="Proteomes" id="UP001174694">
    <property type="component" value="Unassembled WGS sequence"/>
</dbReference>
<organism evidence="3 4">
    <name type="scientific">Pleurostoma richardsiae</name>
    <dbReference type="NCBI Taxonomy" id="41990"/>
    <lineage>
        <taxon>Eukaryota</taxon>
        <taxon>Fungi</taxon>
        <taxon>Dikarya</taxon>
        <taxon>Ascomycota</taxon>
        <taxon>Pezizomycotina</taxon>
        <taxon>Sordariomycetes</taxon>
        <taxon>Sordariomycetidae</taxon>
        <taxon>Calosphaeriales</taxon>
        <taxon>Pleurostomataceae</taxon>
        <taxon>Pleurostoma</taxon>
    </lineage>
</organism>
<dbReference type="SUPFAM" id="SSF46579">
    <property type="entry name" value="Prefoldin"/>
    <property type="match status" value="1"/>
</dbReference>
<name>A0AA38RT09_9PEZI</name>
<dbReference type="PANTHER" id="PTHR20903">
    <property type="entry name" value="PREFOLDIN SUBUNIT 1-RELATED"/>
    <property type="match status" value="1"/>
</dbReference>
<dbReference type="GO" id="GO:0044183">
    <property type="term" value="F:protein folding chaperone"/>
    <property type="evidence" value="ECO:0007669"/>
    <property type="project" value="TreeGrafter"/>
</dbReference>
<dbReference type="EMBL" id="JANBVO010000001">
    <property type="protein sequence ID" value="KAJ9157578.1"/>
    <property type="molecule type" value="Genomic_DNA"/>
</dbReference>
<evidence type="ECO:0000313" key="3">
    <source>
        <dbReference type="EMBL" id="KAJ9157578.1"/>
    </source>
</evidence>
<dbReference type="GO" id="GO:0016272">
    <property type="term" value="C:prefoldin complex"/>
    <property type="evidence" value="ECO:0007669"/>
    <property type="project" value="InterPro"/>
</dbReference>
<evidence type="ECO:0000256" key="1">
    <source>
        <dbReference type="ARBA" id="ARBA00008045"/>
    </source>
</evidence>
<comment type="similarity">
    <text evidence="1">Belongs to the prefoldin subunit beta family.</text>
</comment>
<comment type="caution">
    <text evidence="3">The sequence shown here is derived from an EMBL/GenBank/DDBJ whole genome shotgun (WGS) entry which is preliminary data.</text>
</comment>
<dbReference type="AlphaFoldDB" id="A0AA38RT09"/>
<dbReference type="InterPro" id="IPR002777">
    <property type="entry name" value="PFD_beta-like"/>
</dbReference>
<keyword evidence="4" id="KW-1185">Reference proteome</keyword>
<evidence type="ECO:0000313" key="4">
    <source>
        <dbReference type="Proteomes" id="UP001174694"/>
    </source>
</evidence>
<dbReference type="PANTHER" id="PTHR20903:SF0">
    <property type="entry name" value="PREFOLDIN SUBUNIT 1"/>
    <property type="match status" value="1"/>
</dbReference>
<evidence type="ECO:0008006" key="5">
    <source>
        <dbReference type="Google" id="ProtNLM"/>
    </source>
</evidence>